<feature type="compositionally biased region" description="Basic and acidic residues" evidence="5">
    <location>
        <begin position="694"/>
        <end position="703"/>
    </location>
</feature>
<feature type="region of interest" description="Disordered" evidence="5">
    <location>
        <begin position="286"/>
        <end position="306"/>
    </location>
</feature>
<feature type="region of interest" description="Disordered" evidence="5">
    <location>
        <begin position="1390"/>
        <end position="1411"/>
    </location>
</feature>
<dbReference type="Proteomes" id="UP000708208">
    <property type="component" value="Unassembled WGS sequence"/>
</dbReference>
<dbReference type="GO" id="GO:0005737">
    <property type="term" value="C:cytoplasm"/>
    <property type="evidence" value="ECO:0007669"/>
    <property type="project" value="TreeGrafter"/>
</dbReference>
<dbReference type="GO" id="GO:0070139">
    <property type="term" value="F:SUMO-specific endopeptidase activity"/>
    <property type="evidence" value="ECO:0007669"/>
    <property type="project" value="TreeGrafter"/>
</dbReference>
<feature type="region of interest" description="Disordered" evidence="5">
    <location>
        <begin position="1210"/>
        <end position="1290"/>
    </location>
</feature>
<feature type="region of interest" description="Disordered" evidence="5">
    <location>
        <begin position="1310"/>
        <end position="1335"/>
    </location>
</feature>
<feature type="region of interest" description="Disordered" evidence="5">
    <location>
        <begin position="631"/>
        <end position="703"/>
    </location>
</feature>
<feature type="compositionally biased region" description="Basic and acidic residues" evidence="5">
    <location>
        <begin position="653"/>
        <end position="669"/>
    </location>
</feature>
<keyword evidence="1" id="KW-0597">Phosphoprotein</keyword>
<feature type="region of interest" description="Disordered" evidence="5">
    <location>
        <begin position="885"/>
        <end position="1046"/>
    </location>
</feature>
<dbReference type="Pfam" id="PF02902">
    <property type="entry name" value="Peptidase_C48"/>
    <property type="match status" value="2"/>
</dbReference>
<comment type="caution">
    <text evidence="7">The sequence shown here is derived from an EMBL/GenBank/DDBJ whole genome shotgun (WGS) entry which is preliminary data.</text>
</comment>
<feature type="compositionally biased region" description="Acidic residues" evidence="5">
    <location>
        <begin position="1003"/>
        <end position="1014"/>
    </location>
</feature>
<feature type="region of interest" description="Disordered" evidence="5">
    <location>
        <begin position="371"/>
        <end position="455"/>
    </location>
</feature>
<gene>
    <name evidence="7" type="ORF">AFUS01_LOCUS47177</name>
</gene>
<evidence type="ECO:0000313" key="8">
    <source>
        <dbReference type="Proteomes" id="UP000708208"/>
    </source>
</evidence>
<dbReference type="InterPro" id="IPR051947">
    <property type="entry name" value="Sentrin-specific_protease"/>
</dbReference>
<feature type="domain" description="Ubiquitin-like protease family profile" evidence="6">
    <location>
        <begin position="741"/>
        <end position="1153"/>
    </location>
</feature>
<evidence type="ECO:0000313" key="7">
    <source>
        <dbReference type="EMBL" id="CAG7838183.1"/>
    </source>
</evidence>
<dbReference type="GO" id="GO:0006508">
    <property type="term" value="P:proteolysis"/>
    <property type="evidence" value="ECO:0007669"/>
    <property type="project" value="UniProtKB-KW"/>
</dbReference>
<dbReference type="PANTHER" id="PTHR46896">
    <property type="entry name" value="SENTRIN-SPECIFIC PROTEASE"/>
    <property type="match status" value="1"/>
</dbReference>
<protein>
    <recommendedName>
        <fullName evidence="6">Ubiquitin-like protease family profile domain-containing protein</fullName>
    </recommendedName>
</protein>
<sequence length="1411" mass="157432">MTSDQVADSSSRSADEMSLSDNPNSISSVPISTLTFKYPRQEASRSDTGDYSDSSARLVNEDHVWDNLFGCLRTVKVSKELQCFSKLSKNSACVGHCNGFSATITCNRYQGNIESSEPESVVVNTRDLLYYPNTVLVIHPLLQFDLANQAGTSIRCYLPTKLAPVPQIYKVSRNLETPEQVDVVLERTPQQVLTATSLGQPTVVARSTGLLRSDIVFQGPDKSIKLIPVVQNPSVVLAPGQLQSPVVTFASSIPSSVETATQMMAMSATHIKSNQALHANRDSVVQMSPKNNHPTSKGGAEDRTHDGELCRPGYVIVCHNCGTESKNFKNCDSCKRVIPKDSRIHPDRYHQPSKSSQAQAVIDSALGNNRKANLSDYSIPKTTKRQAKKKPQEECIVLSSDEEEGHGAPEKRLKLDGEQGSNNNSVAGENPLCKSASAEDMSSYDSTDSNASGNRIDFHKELERDREIIEGLIKSNDSVTIMCRSFRVGSHKTVWKAQHTKAEFTVHICQHGVRFSMPHVKTPSKRVHVIIPKHATLAVTAHFDTRKLSYLIFAVGNKIARYIRESLGMTDDNKHIWFDPTKGAPCERNILFMIDEFGEGSTEFIKNVYKKDLAILDQLRANAVLVEISPPGSSVTKADETSQTPVGSNPEATSKDNLGKPELNSKEVCKSVGKGSSQENASSVKSSNNSNSKTETKKHVLRTQDKIVNGKLPAIKTKSDMDPILEVNKPILKWPKKQLGITLQQSDILTLRPEQFLNDQILDFWLLYVHNKMLSVVDRDRTFVFSTFFYNRLTTKPRLKSCPAWENDKSIPAAEKRHRRVKKWTKNVDIFSKDFIIVPINESCHWYVAVICFPGLDGPHWMNDNTPIEGWKNLVTTKLNRSQYVLPPGMQPRVDDKPRKKRRRVEEELPDLHDDLPAGVGVDNGISSKQDDDMQGNAPFPGVSTPEKLVPNNTSLPSTPTPKTVVAKTNEEPTPNKDASSKGVTVPPCHEFLNPDIDPFRDEAEDDPDEDNLFEEYYFTDSDDESSPESPKNETSEESPIESAVTQVKVEDGIKIEAEDVKPKVEELPPPADTRTDFRIKQPCILIFNSLPTFPRSRVMATLRDYLRLEYKERKGQDRPFTKFDMPGFEPNVPQQKNMCDCGIYVLQYVEQFFSDPFPSFLLALPSNLRKWFPQLKTKRKEIYDTIYELVKTENPENLHLMPKFEIPLPPPLLKPDKPENSASSEKAEKNGDNPASNGCKTDSASNNLTEGTEKILESSGKQILTKTAEPDENNKTEESPVKKMEKKSENVKILLKSDNLTSKDLLEKFNKQPLQESKSPAKFPRKSEIVSRNTSQQELVVATVITPAAAPKTNKPTENSESSKKILSNARPTILKNSKSMKVAVAQVESAPRQKITPVVPADEPMDIDL</sequence>
<keyword evidence="4" id="KW-0378">Hydrolase</keyword>
<evidence type="ECO:0000256" key="5">
    <source>
        <dbReference type="SAM" id="MobiDB-lite"/>
    </source>
</evidence>
<feature type="compositionally biased region" description="Polar residues" evidence="5">
    <location>
        <begin position="443"/>
        <end position="453"/>
    </location>
</feature>
<organism evidence="7 8">
    <name type="scientific">Allacma fusca</name>
    <dbReference type="NCBI Taxonomy" id="39272"/>
    <lineage>
        <taxon>Eukaryota</taxon>
        <taxon>Metazoa</taxon>
        <taxon>Ecdysozoa</taxon>
        <taxon>Arthropoda</taxon>
        <taxon>Hexapoda</taxon>
        <taxon>Collembola</taxon>
        <taxon>Symphypleona</taxon>
        <taxon>Sminthuridae</taxon>
        <taxon>Allacma</taxon>
    </lineage>
</organism>
<accession>A0A8J2PNX3</accession>
<name>A0A8J2PNX3_9HEXA</name>
<evidence type="ECO:0000256" key="2">
    <source>
        <dbReference type="ARBA" id="ARBA00022670"/>
    </source>
</evidence>
<feature type="compositionally biased region" description="Basic and acidic residues" evidence="5">
    <location>
        <begin position="1215"/>
        <end position="1232"/>
    </location>
</feature>
<dbReference type="PANTHER" id="PTHR46896:SF3">
    <property type="entry name" value="FI06413P-RELATED"/>
    <property type="match status" value="1"/>
</dbReference>
<proteinExistence type="predicted"/>
<evidence type="ECO:0000259" key="6">
    <source>
        <dbReference type="PROSITE" id="PS50600"/>
    </source>
</evidence>
<keyword evidence="3" id="KW-0833">Ubl conjugation pathway</keyword>
<feature type="compositionally biased region" description="Low complexity" evidence="5">
    <location>
        <begin position="951"/>
        <end position="964"/>
    </location>
</feature>
<feature type="compositionally biased region" description="Polar residues" evidence="5">
    <location>
        <begin position="1234"/>
        <end position="1251"/>
    </location>
</feature>
<feature type="compositionally biased region" description="Basic and acidic residues" evidence="5">
    <location>
        <begin position="893"/>
        <end position="916"/>
    </location>
</feature>
<feature type="compositionally biased region" description="Polar residues" evidence="5">
    <location>
        <begin position="19"/>
        <end position="29"/>
    </location>
</feature>
<evidence type="ECO:0000256" key="3">
    <source>
        <dbReference type="ARBA" id="ARBA00022786"/>
    </source>
</evidence>
<evidence type="ECO:0000256" key="1">
    <source>
        <dbReference type="ARBA" id="ARBA00022553"/>
    </source>
</evidence>
<dbReference type="PROSITE" id="PS50600">
    <property type="entry name" value="ULP_PROTEASE"/>
    <property type="match status" value="1"/>
</dbReference>
<keyword evidence="8" id="KW-1185">Reference proteome</keyword>
<feature type="region of interest" description="Disordered" evidence="5">
    <location>
        <begin position="1"/>
        <end position="29"/>
    </location>
</feature>
<dbReference type="EMBL" id="CAJVCH010571659">
    <property type="protein sequence ID" value="CAG7838184.1"/>
    <property type="molecule type" value="Genomic_DNA"/>
</dbReference>
<feature type="compositionally biased region" description="Polar residues" evidence="5">
    <location>
        <begin position="1"/>
        <end position="12"/>
    </location>
</feature>
<feature type="region of interest" description="Disordered" evidence="5">
    <location>
        <begin position="1351"/>
        <end position="1374"/>
    </location>
</feature>
<dbReference type="OrthoDB" id="442460at2759"/>
<feature type="compositionally biased region" description="Polar residues" evidence="5">
    <location>
        <begin position="631"/>
        <end position="652"/>
    </location>
</feature>
<evidence type="ECO:0000256" key="4">
    <source>
        <dbReference type="ARBA" id="ARBA00022801"/>
    </source>
</evidence>
<feature type="compositionally biased region" description="Polar residues" evidence="5">
    <location>
        <begin position="286"/>
        <end position="295"/>
    </location>
</feature>
<dbReference type="GO" id="GO:0016926">
    <property type="term" value="P:protein desumoylation"/>
    <property type="evidence" value="ECO:0007669"/>
    <property type="project" value="TreeGrafter"/>
</dbReference>
<dbReference type="InterPro" id="IPR003653">
    <property type="entry name" value="Peptidase_C48_C"/>
</dbReference>
<reference evidence="7" key="1">
    <citation type="submission" date="2021-06" db="EMBL/GenBank/DDBJ databases">
        <authorList>
            <person name="Hodson N. C."/>
            <person name="Mongue J. A."/>
            <person name="Jaron S. K."/>
        </authorList>
    </citation>
    <scope>NUCLEOTIDE SEQUENCE</scope>
</reference>
<feature type="compositionally biased region" description="Basic and acidic residues" evidence="5">
    <location>
        <begin position="1269"/>
        <end position="1290"/>
    </location>
</feature>
<keyword evidence="2" id="KW-0645">Protease</keyword>
<dbReference type="EMBL" id="CAJVCH010571659">
    <property type="protein sequence ID" value="CAG7838183.1"/>
    <property type="molecule type" value="Genomic_DNA"/>
</dbReference>
<feature type="compositionally biased region" description="Basic and acidic residues" evidence="5">
    <location>
        <begin position="405"/>
        <end position="417"/>
    </location>
</feature>
<feature type="compositionally biased region" description="Low complexity" evidence="5">
    <location>
        <begin position="679"/>
        <end position="693"/>
    </location>
</feature>
<dbReference type="GO" id="GO:0005634">
    <property type="term" value="C:nucleus"/>
    <property type="evidence" value="ECO:0007669"/>
    <property type="project" value="TreeGrafter"/>
</dbReference>